<keyword evidence="3" id="KW-1185">Reference proteome</keyword>
<dbReference type="EMBL" id="JAODUO010000371">
    <property type="protein sequence ID" value="KAK2182011.1"/>
    <property type="molecule type" value="Genomic_DNA"/>
</dbReference>
<name>A0AAD9L2U8_RIDPI</name>
<comment type="caution">
    <text evidence="2">The sequence shown here is derived from an EMBL/GenBank/DDBJ whole genome shotgun (WGS) entry which is preliminary data.</text>
</comment>
<proteinExistence type="predicted"/>
<feature type="compositionally biased region" description="Basic and acidic residues" evidence="1">
    <location>
        <begin position="106"/>
        <end position="120"/>
    </location>
</feature>
<evidence type="ECO:0000313" key="3">
    <source>
        <dbReference type="Proteomes" id="UP001209878"/>
    </source>
</evidence>
<accession>A0AAD9L2U8</accession>
<evidence type="ECO:0000313" key="2">
    <source>
        <dbReference type="EMBL" id="KAK2182011.1"/>
    </source>
</evidence>
<dbReference type="Proteomes" id="UP001209878">
    <property type="component" value="Unassembled WGS sequence"/>
</dbReference>
<reference evidence="2" key="1">
    <citation type="journal article" date="2023" name="Mol. Biol. Evol.">
        <title>Third-Generation Sequencing Reveals the Adaptive Role of the Epigenome in Three Deep-Sea Polychaetes.</title>
        <authorList>
            <person name="Perez M."/>
            <person name="Aroh O."/>
            <person name="Sun Y."/>
            <person name="Lan Y."/>
            <person name="Juniper S.K."/>
            <person name="Young C.R."/>
            <person name="Angers B."/>
            <person name="Qian P.Y."/>
        </authorList>
    </citation>
    <scope>NUCLEOTIDE SEQUENCE</scope>
    <source>
        <strain evidence="2">R07B-5</strain>
    </source>
</reference>
<protein>
    <submittedName>
        <fullName evidence="2">Uncharacterized protein</fullName>
    </submittedName>
</protein>
<evidence type="ECO:0000256" key="1">
    <source>
        <dbReference type="SAM" id="MobiDB-lite"/>
    </source>
</evidence>
<feature type="region of interest" description="Disordered" evidence="1">
    <location>
        <begin position="99"/>
        <end position="134"/>
    </location>
</feature>
<dbReference type="AlphaFoldDB" id="A0AAD9L2U8"/>
<sequence length="134" mass="15066">MALTREIGRFVKLVYVRLGDENLLRCCLRVKTQNPNESLPLVIWRKCLKTDFLGKLRVKAGASIAVSEFNQGAEKSVSEITTALGFQLGEAQVKLTRSKDNQMIAMRERKSDSQDKKNRETLTSSLDSPARHAD</sequence>
<gene>
    <name evidence="2" type="ORF">NP493_372g05028</name>
</gene>
<organism evidence="2 3">
    <name type="scientific">Ridgeia piscesae</name>
    <name type="common">Tubeworm</name>
    <dbReference type="NCBI Taxonomy" id="27915"/>
    <lineage>
        <taxon>Eukaryota</taxon>
        <taxon>Metazoa</taxon>
        <taxon>Spiralia</taxon>
        <taxon>Lophotrochozoa</taxon>
        <taxon>Annelida</taxon>
        <taxon>Polychaeta</taxon>
        <taxon>Sedentaria</taxon>
        <taxon>Canalipalpata</taxon>
        <taxon>Sabellida</taxon>
        <taxon>Siboglinidae</taxon>
        <taxon>Ridgeia</taxon>
    </lineage>
</organism>